<comment type="similarity">
    <text evidence="1 6">Belongs to the insulin family.</text>
</comment>
<dbReference type="Gene3D" id="1.10.100.10">
    <property type="entry name" value="Insulin-like"/>
    <property type="match status" value="1"/>
</dbReference>
<dbReference type="Pfam" id="PF00049">
    <property type="entry name" value="Insulin"/>
    <property type="match status" value="1"/>
</dbReference>
<evidence type="ECO:0000313" key="9">
    <source>
        <dbReference type="EMBL" id="BAO00958.1"/>
    </source>
</evidence>
<evidence type="ECO:0000256" key="7">
    <source>
        <dbReference type="SAM" id="SignalP"/>
    </source>
</evidence>
<dbReference type="GO" id="GO:0005179">
    <property type="term" value="F:hormone activity"/>
    <property type="evidence" value="ECO:0007669"/>
    <property type="project" value="InterPro"/>
</dbReference>
<dbReference type="InterPro" id="IPR036438">
    <property type="entry name" value="Insulin-like_sf"/>
</dbReference>
<evidence type="ECO:0000256" key="3">
    <source>
        <dbReference type="ARBA" id="ARBA00022685"/>
    </source>
</evidence>
<dbReference type="SUPFAM" id="SSF56994">
    <property type="entry name" value="Insulin-like"/>
    <property type="match status" value="1"/>
</dbReference>
<proteinExistence type="evidence at transcript level"/>
<sequence length="136" mass="15303">MLTATLLVLALISCNGMVSVSATPALGHLDISREVFASGEYKFRSCGNHLYKLMSLVCSQSDAVENKSVLGELVLLDEEEWLLLNKDDDSELNSEEIEKKVDIFRRSRRDEIVHSCCKKACTLRTVVSYCPVFKRK</sequence>
<evidence type="ECO:0000256" key="2">
    <source>
        <dbReference type="ARBA" id="ARBA00011207"/>
    </source>
</evidence>
<comment type="subcellular location">
    <subcellularLocation>
        <location evidence="6">Secreted</location>
    </subcellularLocation>
</comment>
<protein>
    <submittedName>
        <fullName evidence="9">Insulin-related peptide 2</fullName>
    </submittedName>
</protein>
<dbReference type="InterPro" id="IPR022353">
    <property type="entry name" value="Insulin_CS"/>
</dbReference>
<organism evidence="9">
    <name type="scientific">Nilaparvata lugens</name>
    <name type="common">Brown planthopper</name>
    <dbReference type="NCBI Taxonomy" id="108931"/>
    <lineage>
        <taxon>Eukaryota</taxon>
        <taxon>Metazoa</taxon>
        <taxon>Ecdysozoa</taxon>
        <taxon>Arthropoda</taxon>
        <taxon>Hexapoda</taxon>
        <taxon>Insecta</taxon>
        <taxon>Pterygota</taxon>
        <taxon>Neoptera</taxon>
        <taxon>Paraneoptera</taxon>
        <taxon>Hemiptera</taxon>
        <taxon>Auchenorrhyncha</taxon>
        <taxon>Fulgoroidea</taxon>
        <taxon>Delphacidae</taxon>
        <taxon>Delphacinae</taxon>
        <taxon>Nilaparvata</taxon>
    </lineage>
</organism>
<keyword evidence="6" id="KW-0964">Secreted</keyword>
<keyword evidence="3" id="KW-0165">Cleavage on pair of basic residues</keyword>
<dbReference type="PANTHER" id="PTHR13647:SF4">
    <property type="entry name" value="INSULIN-LIKE PEPTIDE 1-RELATED"/>
    <property type="match status" value="1"/>
</dbReference>
<evidence type="ECO:0000256" key="5">
    <source>
        <dbReference type="ARBA" id="ARBA00023157"/>
    </source>
</evidence>
<evidence type="ECO:0000256" key="6">
    <source>
        <dbReference type="RuleBase" id="RU000406"/>
    </source>
</evidence>
<dbReference type="GO" id="GO:0005576">
    <property type="term" value="C:extracellular region"/>
    <property type="evidence" value="ECO:0007669"/>
    <property type="project" value="UniProtKB-SubCell"/>
</dbReference>
<dbReference type="EMBL" id="AB817261">
    <property type="protein sequence ID" value="BAO00958.1"/>
    <property type="molecule type" value="mRNA"/>
</dbReference>
<keyword evidence="5" id="KW-1015">Disulfide bond</keyword>
<reference evidence="9" key="1">
    <citation type="journal article" date="2014" name="Peptides">
        <title>Transcriptome analysis of neuropeptides and G-protein coupled receptors (GPCRs) for neuropeptides in the brown planthopper Nilaparvata lugens.</title>
        <authorList>
            <person name="Tanaka Y."/>
            <person name="Suetsugu Y."/>
            <person name="Yamamoto K."/>
            <person name="Noda H."/>
            <person name="Shinoda T."/>
        </authorList>
    </citation>
    <scope>NUCLEOTIDE SEQUENCE</scope>
</reference>
<feature type="domain" description="Insulin-like" evidence="8">
    <location>
        <begin position="43"/>
        <end position="130"/>
    </location>
</feature>
<name>U3U9Y1_NILLU</name>
<dbReference type="InterPro" id="IPR016179">
    <property type="entry name" value="Insulin-like"/>
</dbReference>
<dbReference type="PANTHER" id="PTHR13647">
    <property type="entry name" value="INSULIN-LIKE PEPTIDE 2-RELATED"/>
    <property type="match status" value="1"/>
</dbReference>
<dbReference type="AlphaFoldDB" id="U3U9Y1"/>
<feature type="signal peptide" evidence="7">
    <location>
        <begin position="1"/>
        <end position="22"/>
    </location>
</feature>
<accession>U3U9Y1</accession>
<dbReference type="InterPro" id="IPR022352">
    <property type="entry name" value="Ins/IGF/rlx"/>
</dbReference>
<comment type="subunit">
    <text evidence="2">Heterodimer of a B chain and an A chain linked by two disulfide bonds.</text>
</comment>
<gene>
    <name evidence="9" type="primary">irp2</name>
</gene>
<dbReference type="PROSITE" id="PS00262">
    <property type="entry name" value="INSULIN"/>
    <property type="match status" value="1"/>
</dbReference>
<dbReference type="SMART" id="SM00078">
    <property type="entry name" value="IlGF"/>
    <property type="match status" value="1"/>
</dbReference>
<dbReference type="PRINTS" id="PR00276">
    <property type="entry name" value="INSULINFAMLY"/>
</dbReference>
<feature type="chain" id="PRO_5004648431" evidence="7">
    <location>
        <begin position="23"/>
        <end position="136"/>
    </location>
</feature>
<evidence type="ECO:0000256" key="4">
    <source>
        <dbReference type="ARBA" id="ARBA00022729"/>
    </source>
</evidence>
<evidence type="ECO:0000259" key="8">
    <source>
        <dbReference type="SMART" id="SM00078"/>
    </source>
</evidence>
<evidence type="ECO:0000256" key="1">
    <source>
        <dbReference type="ARBA" id="ARBA00009034"/>
    </source>
</evidence>
<keyword evidence="4 7" id="KW-0732">Signal</keyword>